<proteinExistence type="predicted"/>
<dbReference type="AlphaFoldDB" id="A0A1W2EM74"/>
<dbReference type="EMBL" id="FWXR01000027">
    <property type="protein sequence ID" value="SMD10228.1"/>
    <property type="molecule type" value="Genomic_DNA"/>
</dbReference>
<gene>
    <name evidence="1" type="ORF">SAMN06297251_12751</name>
</gene>
<evidence type="ECO:0000313" key="2">
    <source>
        <dbReference type="Proteomes" id="UP000192656"/>
    </source>
</evidence>
<sequence length="116" mass="12648">MQISKHEGQTPLTLAQARREARLFGEMTAKRDAARRKSLFQAGVFPAPQFRPNDLAEAMAGHMIEIAQGGAESCSDADLALRGFTMAEIEKHGAEARRIAFGMAAESAERGQEMSR</sequence>
<organism evidence="1 2">
    <name type="scientific">Fulvimarina manganoxydans</name>
    <dbReference type="NCBI Taxonomy" id="937218"/>
    <lineage>
        <taxon>Bacteria</taxon>
        <taxon>Pseudomonadati</taxon>
        <taxon>Pseudomonadota</taxon>
        <taxon>Alphaproteobacteria</taxon>
        <taxon>Hyphomicrobiales</taxon>
        <taxon>Aurantimonadaceae</taxon>
        <taxon>Fulvimarina</taxon>
    </lineage>
</organism>
<dbReference type="RefSeq" id="WP_084412451.1">
    <property type="nucleotide sequence ID" value="NZ_FWXR01000027.1"/>
</dbReference>
<evidence type="ECO:0000313" key="1">
    <source>
        <dbReference type="EMBL" id="SMD10228.1"/>
    </source>
</evidence>
<keyword evidence="2" id="KW-1185">Reference proteome</keyword>
<reference evidence="1 2" key="1">
    <citation type="submission" date="2017-04" db="EMBL/GenBank/DDBJ databases">
        <authorList>
            <person name="Afonso C.L."/>
            <person name="Miller P.J."/>
            <person name="Scott M.A."/>
            <person name="Spackman E."/>
            <person name="Goraichik I."/>
            <person name="Dimitrov K.M."/>
            <person name="Suarez D.L."/>
            <person name="Swayne D.E."/>
        </authorList>
    </citation>
    <scope>NUCLEOTIDE SEQUENCE [LARGE SCALE GENOMIC DNA]</scope>
    <source>
        <strain evidence="1 2">CGMCC 1.10972</strain>
    </source>
</reference>
<dbReference type="Proteomes" id="UP000192656">
    <property type="component" value="Unassembled WGS sequence"/>
</dbReference>
<accession>A0A1W2EM74</accession>
<name>A0A1W2EM74_9HYPH</name>
<protein>
    <submittedName>
        <fullName evidence="1">Uncharacterized protein</fullName>
    </submittedName>
</protein>
<dbReference type="STRING" id="937218.SAMN06297251_12751"/>